<keyword evidence="8" id="KW-1015">Disulfide bond</keyword>
<dbReference type="InterPro" id="IPR011161">
    <property type="entry name" value="MHC_I-like_Ag-recog"/>
</dbReference>
<feature type="domain" description="MHC class I-like antigen recognition-like" evidence="12">
    <location>
        <begin position="14"/>
        <end position="193"/>
    </location>
</feature>
<comment type="similarity">
    <text evidence="10">Belongs to the MHC class I family.</text>
</comment>
<dbReference type="GO" id="GO:0042612">
    <property type="term" value="C:MHC class I protein complex"/>
    <property type="evidence" value="ECO:0007669"/>
    <property type="project" value="UniProtKB-KW"/>
</dbReference>
<evidence type="ECO:0000256" key="9">
    <source>
        <dbReference type="ARBA" id="ARBA00023180"/>
    </source>
</evidence>
<dbReference type="GO" id="GO:0006955">
    <property type="term" value="P:immune response"/>
    <property type="evidence" value="ECO:0007669"/>
    <property type="project" value="TreeGrafter"/>
</dbReference>
<proteinExistence type="inferred from homology"/>
<evidence type="ECO:0000256" key="11">
    <source>
        <dbReference type="SAM" id="MobiDB-lite"/>
    </source>
</evidence>
<dbReference type="AlphaFoldDB" id="A0A8D2PBL0"/>
<evidence type="ECO:0000256" key="8">
    <source>
        <dbReference type="ARBA" id="ARBA00023157"/>
    </source>
</evidence>
<keyword evidence="9" id="KW-0325">Glycoprotein</keyword>
<dbReference type="PANTHER" id="PTHR16675">
    <property type="entry name" value="MHC CLASS I-RELATED"/>
    <property type="match status" value="1"/>
</dbReference>
<evidence type="ECO:0000313" key="14">
    <source>
        <dbReference type="Proteomes" id="UP000694401"/>
    </source>
</evidence>
<dbReference type="InterPro" id="IPR001039">
    <property type="entry name" value="MHC_I_a_a1/a2"/>
</dbReference>
<keyword evidence="14" id="KW-1185">Reference proteome</keyword>
<dbReference type="SUPFAM" id="SSF54452">
    <property type="entry name" value="MHC antigen-recognition domain"/>
    <property type="match status" value="1"/>
</dbReference>
<dbReference type="GO" id="GO:0009897">
    <property type="term" value="C:external side of plasma membrane"/>
    <property type="evidence" value="ECO:0007669"/>
    <property type="project" value="TreeGrafter"/>
</dbReference>
<evidence type="ECO:0000256" key="5">
    <source>
        <dbReference type="ARBA" id="ARBA00022859"/>
    </source>
</evidence>
<evidence type="ECO:0000256" key="1">
    <source>
        <dbReference type="ARBA" id="ARBA00004479"/>
    </source>
</evidence>
<dbReference type="InterPro" id="IPR037055">
    <property type="entry name" value="MHC_I-like_Ag-recog_sf"/>
</dbReference>
<name>A0A8D2PBL0_ZOSLA</name>
<dbReference type="Proteomes" id="UP000694401">
    <property type="component" value="Unassembled WGS sequence"/>
</dbReference>
<keyword evidence="7" id="KW-0472">Membrane</keyword>
<feature type="region of interest" description="Disordered" evidence="11">
    <location>
        <begin position="310"/>
        <end position="329"/>
    </location>
</feature>
<comment type="subcellular location">
    <subcellularLocation>
        <location evidence="1">Membrane</location>
        <topology evidence="1">Single-pass type I membrane protein</topology>
    </subcellularLocation>
</comment>
<dbReference type="GO" id="GO:0005615">
    <property type="term" value="C:extracellular space"/>
    <property type="evidence" value="ECO:0007669"/>
    <property type="project" value="TreeGrafter"/>
</dbReference>
<protein>
    <recommendedName>
        <fullName evidence="12">MHC class I-like antigen recognition-like domain-containing protein</fullName>
    </recommendedName>
</protein>
<keyword evidence="2" id="KW-0490">MHC I</keyword>
<dbReference type="InterPro" id="IPR011162">
    <property type="entry name" value="MHC_I/II-like_Ag-recog"/>
</dbReference>
<sequence>MAPRPPCTPFSVLHSMRYLSVAVSEPSPGVPQSMEIGFVDGIPITRYNSERGRLEPLTQWMKDGVELEYWDRETQRAERNQHMDARSLERVQERYNQSRREWGICLHTLQRLIGCELMSDGSVRGSYQYGYDGRDFISFDLEYGRFVAADGAAEITRRRWENEGIVAESMTNYLKHECPEWLQKHVRNGEKELERKGGWELGIWDWRIGEHDPLDWLVDPWGWNGICGARLGIHGVQGAGMGLCGAGTQFHGSLWVQSPQVSTHCSGFMAVSSCLTGVSVDPRGTATTGKISSPLIWDLGDSWRLTALLRSPGGSGNRTGPWLSSGQIT</sequence>
<dbReference type="Pfam" id="PF00129">
    <property type="entry name" value="MHC_I"/>
    <property type="match status" value="1"/>
</dbReference>
<dbReference type="InterPro" id="IPR050208">
    <property type="entry name" value="MHC_class-I_related"/>
</dbReference>
<keyword evidence="4" id="KW-0732">Signal</keyword>
<accession>A0A8D2PBL0</accession>
<evidence type="ECO:0000256" key="3">
    <source>
        <dbReference type="ARBA" id="ARBA00022692"/>
    </source>
</evidence>
<reference evidence="13" key="2">
    <citation type="submission" date="2025-09" db="UniProtKB">
        <authorList>
            <consortium name="Ensembl"/>
        </authorList>
    </citation>
    <scope>IDENTIFICATION</scope>
</reference>
<evidence type="ECO:0000313" key="13">
    <source>
        <dbReference type="Ensembl" id="ENSZLMP00000011981.1"/>
    </source>
</evidence>
<evidence type="ECO:0000256" key="2">
    <source>
        <dbReference type="ARBA" id="ARBA00022451"/>
    </source>
</evidence>
<evidence type="ECO:0000256" key="10">
    <source>
        <dbReference type="RuleBase" id="RU004439"/>
    </source>
</evidence>
<evidence type="ECO:0000256" key="7">
    <source>
        <dbReference type="ARBA" id="ARBA00023136"/>
    </source>
</evidence>
<keyword evidence="3" id="KW-0812">Transmembrane</keyword>
<dbReference type="GO" id="GO:0002474">
    <property type="term" value="P:antigen processing and presentation of peptide antigen via MHC class I"/>
    <property type="evidence" value="ECO:0007669"/>
    <property type="project" value="UniProtKB-KW"/>
</dbReference>
<dbReference type="Gene3D" id="3.30.500.10">
    <property type="entry name" value="MHC class I-like antigen recognition-like"/>
    <property type="match status" value="1"/>
</dbReference>
<organism evidence="13 14">
    <name type="scientific">Zosterops lateralis melanops</name>
    <dbReference type="NCBI Taxonomy" id="1220523"/>
    <lineage>
        <taxon>Eukaryota</taxon>
        <taxon>Metazoa</taxon>
        <taxon>Chordata</taxon>
        <taxon>Craniata</taxon>
        <taxon>Vertebrata</taxon>
        <taxon>Euteleostomi</taxon>
        <taxon>Archelosauria</taxon>
        <taxon>Archosauria</taxon>
        <taxon>Dinosauria</taxon>
        <taxon>Saurischia</taxon>
        <taxon>Theropoda</taxon>
        <taxon>Coelurosauria</taxon>
        <taxon>Aves</taxon>
        <taxon>Neognathae</taxon>
        <taxon>Neoaves</taxon>
        <taxon>Telluraves</taxon>
        <taxon>Australaves</taxon>
        <taxon>Passeriformes</taxon>
        <taxon>Sylvioidea</taxon>
        <taxon>Zosteropidae</taxon>
        <taxon>Zosterops</taxon>
    </lineage>
</organism>
<dbReference type="Ensembl" id="ENSZLMT00000012304.1">
    <property type="protein sequence ID" value="ENSZLMP00000011981.1"/>
    <property type="gene ID" value="ENSZLMG00000008337.1"/>
</dbReference>
<evidence type="ECO:0000256" key="6">
    <source>
        <dbReference type="ARBA" id="ARBA00022989"/>
    </source>
</evidence>
<dbReference type="PRINTS" id="PR01638">
    <property type="entry name" value="MHCCLASSI"/>
</dbReference>
<dbReference type="PANTHER" id="PTHR16675:SF242">
    <property type="entry name" value="MAJOR HISTOCOMPATIBILITY COMPLEX CLASS I-RELATED GENE PROTEIN"/>
    <property type="match status" value="1"/>
</dbReference>
<reference evidence="13" key="1">
    <citation type="submission" date="2025-08" db="UniProtKB">
        <authorList>
            <consortium name="Ensembl"/>
        </authorList>
    </citation>
    <scope>IDENTIFICATION</scope>
</reference>
<keyword evidence="5" id="KW-0391">Immunity</keyword>
<keyword evidence="6" id="KW-1133">Transmembrane helix</keyword>
<evidence type="ECO:0000259" key="12">
    <source>
        <dbReference type="Pfam" id="PF00129"/>
    </source>
</evidence>
<evidence type="ECO:0000256" key="4">
    <source>
        <dbReference type="ARBA" id="ARBA00022729"/>
    </source>
</evidence>